<evidence type="ECO:0000259" key="2">
    <source>
        <dbReference type="Pfam" id="PF10551"/>
    </source>
</evidence>
<reference evidence="3" key="1">
    <citation type="journal article" date="2012" name="Nat. Commun.">
        <title>The genome of Prunus mume.</title>
        <authorList>
            <person name="Zhang Q."/>
            <person name="Chen W."/>
            <person name="Sun L."/>
            <person name="Zhao F."/>
            <person name="Huang B."/>
            <person name="Yang W."/>
            <person name="Tao Y."/>
            <person name="Wang J."/>
            <person name="Yuan Z."/>
            <person name="Fan G."/>
            <person name="Xing Z."/>
            <person name="Han C."/>
            <person name="Pan H."/>
            <person name="Zhong X."/>
            <person name="Shi W."/>
            <person name="Liang X."/>
            <person name="Du D."/>
            <person name="Sun F."/>
            <person name="Xu Z."/>
            <person name="Hao R."/>
            <person name="Lv T."/>
            <person name="Lv Y."/>
            <person name="Zheng Z."/>
            <person name="Sun M."/>
            <person name="Luo L."/>
            <person name="Cai M."/>
            <person name="Gao Y."/>
            <person name="Wang J."/>
            <person name="Yin Y."/>
            <person name="Xu X."/>
            <person name="Cheng T."/>
            <person name="Wang J."/>
        </authorList>
    </citation>
    <scope>NUCLEOTIDE SEQUENCE [LARGE SCALE GENOMIC DNA]</scope>
</reference>
<dbReference type="GeneID" id="103327519"/>
<protein>
    <submittedName>
        <fullName evidence="4">Uncharacterized protein LOC103327519</fullName>
    </submittedName>
</protein>
<name>A0ABM0NPY9_PRUMU</name>
<accession>A0ABM0NPY9</accession>
<dbReference type="PANTHER" id="PTHR31973">
    <property type="entry name" value="POLYPROTEIN, PUTATIVE-RELATED"/>
    <property type="match status" value="1"/>
</dbReference>
<feature type="compositionally biased region" description="Basic and acidic residues" evidence="1">
    <location>
        <begin position="390"/>
        <end position="410"/>
    </location>
</feature>
<evidence type="ECO:0000256" key="1">
    <source>
        <dbReference type="SAM" id="MobiDB-lite"/>
    </source>
</evidence>
<proteinExistence type="predicted"/>
<dbReference type="Proteomes" id="UP000694861">
    <property type="component" value="Linkage group LG4"/>
</dbReference>
<dbReference type="RefSeq" id="XP_008228075.1">
    <property type="nucleotide sequence ID" value="XM_008229853.1"/>
</dbReference>
<evidence type="ECO:0000313" key="4">
    <source>
        <dbReference type="RefSeq" id="XP_008228075.1"/>
    </source>
</evidence>
<feature type="domain" description="MULE transposase" evidence="2">
    <location>
        <begin position="215"/>
        <end position="264"/>
    </location>
</feature>
<keyword evidence="3" id="KW-1185">Reference proteome</keyword>
<evidence type="ECO:0000313" key="3">
    <source>
        <dbReference type="Proteomes" id="UP000694861"/>
    </source>
</evidence>
<feature type="region of interest" description="Disordered" evidence="1">
    <location>
        <begin position="372"/>
        <end position="410"/>
    </location>
</feature>
<sequence>MGKKFKHYNHETDKQNPVFDTGMIFSDCKVFREAVCEYCLLSGKEVTFTRNEKYKLKAVCKAVSCPWQIYVAWKNPTDRSLVAKYYNPNHNCVRVFQNTQAPSKWLTEKFLPRIQSNPTMPPQSIVNAASSEFKVGISRMKAYRAKADALRMIEGSIAEQYAMLWDYCHELEDKNPGSTTKIQCEFVDGEAVFKRLYICLEPLKKGFKMNCRSFIGLDACHLNGVYGGQLLTAVGIDPNNETWVLAYAVVEMETRESWTWFIDLLAKDVDIYQDSKGQANYHNARDDQVLVDEKDPVDEGQDEQLASSNIKWDLSSIPCTHGIAAIHYKGGKAVEDYVHSYYSKDSYMALYNNLTVPINGSQLWEKTNQPAIKPPAYTRQPGRPRKVRIKGAEEGIDRSGKKGWEDKECK</sequence>
<gene>
    <name evidence="4" type="primary">LOC103327519</name>
</gene>
<dbReference type="Pfam" id="PF10551">
    <property type="entry name" value="MULE"/>
    <property type="match status" value="1"/>
</dbReference>
<dbReference type="InterPro" id="IPR018289">
    <property type="entry name" value="MULE_transposase_dom"/>
</dbReference>
<organism evidence="3 4">
    <name type="scientific">Prunus mume</name>
    <name type="common">Japanese apricot</name>
    <name type="synonym">Armeniaca mume</name>
    <dbReference type="NCBI Taxonomy" id="102107"/>
    <lineage>
        <taxon>Eukaryota</taxon>
        <taxon>Viridiplantae</taxon>
        <taxon>Streptophyta</taxon>
        <taxon>Embryophyta</taxon>
        <taxon>Tracheophyta</taxon>
        <taxon>Spermatophyta</taxon>
        <taxon>Magnoliopsida</taxon>
        <taxon>eudicotyledons</taxon>
        <taxon>Gunneridae</taxon>
        <taxon>Pentapetalae</taxon>
        <taxon>rosids</taxon>
        <taxon>fabids</taxon>
        <taxon>Rosales</taxon>
        <taxon>Rosaceae</taxon>
        <taxon>Amygdaloideae</taxon>
        <taxon>Amygdaleae</taxon>
        <taxon>Prunus</taxon>
    </lineage>
</organism>
<dbReference type="PANTHER" id="PTHR31973:SF187">
    <property type="entry name" value="MUTATOR TRANSPOSASE MUDRA PROTEIN"/>
    <property type="match status" value="1"/>
</dbReference>
<reference evidence="4" key="2">
    <citation type="submission" date="2025-08" db="UniProtKB">
        <authorList>
            <consortium name="RefSeq"/>
        </authorList>
    </citation>
    <scope>IDENTIFICATION</scope>
</reference>